<accession>A0A1L9X728</accession>
<dbReference type="STRING" id="690307.A0A1L9X728"/>
<dbReference type="Pfam" id="PF04479">
    <property type="entry name" value="RTA1"/>
    <property type="match status" value="1"/>
</dbReference>
<dbReference type="OMA" id="TVTIYIR"/>
<dbReference type="PANTHER" id="PTHR31465">
    <property type="entry name" value="PROTEIN RTA1-RELATED"/>
    <property type="match status" value="1"/>
</dbReference>
<name>A0A1L9X728_ASPA1</name>
<feature type="transmembrane region" description="Helical" evidence="5">
    <location>
        <begin position="36"/>
        <end position="55"/>
    </location>
</feature>
<dbReference type="GeneID" id="30974164"/>
<feature type="transmembrane region" description="Helical" evidence="5">
    <location>
        <begin position="75"/>
        <end position="95"/>
    </location>
</feature>
<dbReference type="Proteomes" id="UP000184546">
    <property type="component" value="Unassembled WGS sequence"/>
</dbReference>
<dbReference type="RefSeq" id="XP_020060612.1">
    <property type="nucleotide sequence ID" value="XM_020200350.1"/>
</dbReference>
<dbReference type="AlphaFoldDB" id="A0A1L9X728"/>
<protein>
    <submittedName>
        <fullName evidence="6">Uncharacterized protein</fullName>
    </submittedName>
</protein>
<reference evidence="7" key="1">
    <citation type="journal article" date="2017" name="Genome Biol.">
        <title>Comparative genomics reveals high biological diversity and specific adaptations in the industrially and medically important fungal genus Aspergillus.</title>
        <authorList>
            <person name="de Vries R.P."/>
            <person name="Riley R."/>
            <person name="Wiebenga A."/>
            <person name="Aguilar-Osorio G."/>
            <person name="Amillis S."/>
            <person name="Uchima C.A."/>
            <person name="Anderluh G."/>
            <person name="Asadollahi M."/>
            <person name="Askin M."/>
            <person name="Barry K."/>
            <person name="Battaglia E."/>
            <person name="Bayram O."/>
            <person name="Benocci T."/>
            <person name="Braus-Stromeyer S.A."/>
            <person name="Caldana C."/>
            <person name="Canovas D."/>
            <person name="Cerqueira G.C."/>
            <person name="Chen F."/>
            <person name="Chen W."/>
            <person name="Choi C."/>
            <person name="Clum A."/>
            <person name="Dos Santos R.A."/>
            <person name="Damasio A.R."/>
            <person name="Diallinas G."/>
            <person name="Emri T."/>
            <person name="Fekete E."/>
            <person name="Flipphi M."/>
            <person name="Freyberg S."/>
            <person name="Gallo A."/>
            <person name="Gournas C."/>
            <person name="Habgood R."/>
            <person name="Hainaut M."/>
            <person name="Harispe M.L."/>
            <person name="Henrissat B."/>
            <person name="Hilden K.S."/>
            <person name="Hope R."/>
            <person name="Hossain A."/>
            <person name="Karabika E."/>
            <person name="Karaffa L."/>
            <person name="Karanyi Z."/>
            <person name="Krasevec N."/>
            <person name="Kuo A."/>
            <person name="Kusch H."/>
            <person name="LaButti K."/>
            <person name="Lagendijk E.L."/>
            <person name="Lapidus A."/>
            <person name="Levasseur A."/>
            <person name="Lindquist E."/>
            <person name="Lipzen A."/>
            <person name="Logrieco A.F."/>
            <person name="MacCabe A."/>
            <person name="Maekelae M.R."/>
            <person name="Malavazi I."/>
            <person name="Melin P."/>
            <person name="Meyer V."/>
            <person name="Mielnichuk N."/>
            <person name="Miskei M."/>
            <person name="Molnar A.P."/>
            <person name="Mule G."/>
            <person name="Ngan C.Y."/>
            <person name="Orejas M."/>
            <person name="Orosz E."/>
            <person name="Ouedraogo J.P."/>
            <person name="Overkamp K.M."/>
            <person name="Park H.-S."/>
            <person name="Perrone G."/>
            <person name="Piumi F."/>
            <person name="Punt P.J."/>
            <person name="Ram A.F."/>
            <person name="Ramon A."/>
            <person name="Rauscher S."/>
            <person name="Record E."/>
            <person name="Riano-Pachon D.M."/>
            <person name="Robert V."/>
            <person name="Roehrig J."/>
            <person name="Ruller R."/>
            <person name="Salamov A."/>
            <person name="Salih N.S."/>
            <person name="Samson R.A."/>
            <person name="Sandor E."/>
            <person name="Sanguinetti M."/>
            <person name="Schuetze T."/>
            <person name="Sepcic K."/>
            <person name="Shelest E."/>
            <person name="Sherlock G."/>
            <person name="Sophianopoulou V."/>
            <person name="Squina F.M."/>
            <person name="Sun H."/>
            <person name="Susca A."/>
            <person name="Todd R.B."/>
            <person name="Tsang A."/>
            <person name="Unkles S.E."/>
            <person name="van de Wiele N."/>
            <person name="van Rossen-Uffink D."/>
            <person name="Oliveira J.V."/>
            <person name="Vesth T.C."/>
            <person name="Visser J."/>
            <person name="Yu J.-H."/>
            <person name="Zhou M."/>
            <person name="Andersen M.R."/>
            <person name="Archer D.B."/>
            <person name="Baker S.E."/>
            <person name="Benoit I."/>
            <person name="Brakhage A.A."/>
            <person name="Braus G.H."/>
            <person name="Fischer R."/>
            <person name="Frisvad J.C."/>
            <person name="Goldman G.H."/>
            <person name="Houbraken J."/>
            <person name="Oakley B."/>
            <person name="Pocsi I."/>
            <person name="Scazzocchio C."/>
            <person name="Seiboth B."/>
            <person name="vanKuyk P.A."/>
            <person name="Wortman J."/>
            <person name="Dyer P.S."/>
            <person name="Grigoriev I.V."/>
        </authorList>
    </citation>
    <scope>NUCLEOTIDE SEQUENCE [LARGE SCALE GENOMIC DNA]</scope>
    <source>
        <strain evidence="7">ATCC 16872 / CBS 172.66 / WB 5094</strain>
    </source>
</reference>
<keyword evidence="2 5" id="KW-0812">Transmembrane</keyword>
<dbReference type="GO" id="GO:0000324">
    <property type="term" value="C:fungal-type vacuole"/>
    <property type="evidence" value="ECO:0007669"/>
    <property type="project" value="TreeGrafter"/>
</dbReference>
<dbReference type="EMBL" id="KV878970">
    <property type="protein sequence ID" value="OJK04273.1"/>
    <property type="molecule type" value="Genomic_DNA"/>
</dbReference>
<comment type="subcellular location">
    <subcellularLocation>
        <location evidence="1">Membrane</location>
        <topology evidence="1">Multi-pass membrane protein</topology>
    </subcellularLocation>
</comment>
<evidence type="ECO:0000256" key="5">
    <source>
        <dbReference type="SAM" id="Phobius"/>
    </source>
</evidence>
<evidence type="ECO:0000256" key="3">
    <source>
        <dbReference type="ARBA" id="ARBA00022989"/>
    </source>
</evidence>
<sequence>MVRGIIFQLVFVGLVVDFVLRLSKRGRPQALWSNRPLLLLGGATALSLLLIYIRSVYRTIELLHGWTSSTMHNEMLLIGLDGAIMVPAFSVYNLLHPGYLLPKVQREVGYLDARGLQMEMEAVKDGRYQIVEVEGGKDDSVTLLDRS</sequence>
<evidence type="ECO:0000313" key="7">
    <source>
        <dbReference type="Proteomes" id="UP000184546"/>
    </source>
</evidence>
<organism evidence="6 7">
    <name type="scientific">Aspergillus aculeatus (strain ATCC 16872 / CBS 172.66 / WB 5094)</name>
    <dbReference type="NCBI Taxonomy" id="690307"/>
    <lineage>
        <taxon>Eukaryota</taxon>
        <taxon>Fungi</taxon>
        <taxon>Dikarya</taxon>
        <taxon>Ascomycota</taxon>
        <taxon>Pezizomycotina</taxon>
        <taxon>Eurotiomycetes</taxon>
        <taxon>Eurotiomycetidae</taxon>
        <taxon>Eurotiales</taxon>
        <taxon>Aspergillaceae</taxon>
        <taxon>Aspergillus</taxon>
        <taxon>Aspergillus subgen. Circumdati</taxon>
    </lineage>
</organism>
<keyword evidence="3 5" id="KW-1133">Transmembrane helix</keyword>
<feature type="transmembrane region" description="Helical" evidence="5">
    <location>
        <begin position="6"/>
        <end position="24"/>
    </location>
</feature>
<dbReference type="GO" id="GO:0005886">
    <property type="term" value="C:plasma membrane"/>
    <property type="evidence" value="ECO:0007669"/>
    <property type="project" value="TreeGrafter"/>
</dbReference>
<keyword evidence="4 5" id="KW-0472">Membrane</keyword>
<dbReference type="VEuPathDB" id="FungiDB:ASPACDRAFT_37827"/>
<dbReference type="OrthoDB" id="4521223at2759"/>
<gene>
    <name evidence="6" type="ORF">ASPACDRAFT_37827</name>
</gene>
<dbReference type="InterPro" id="IPR007568">
    <property type="entry name" value="RTA1"/>
</dbReference>
<evidence type="ECO:0000256" key="2">
    <source>
        <dbReference type="ARBA" id="ARBA00022692"/>
    </source>
</evidence>
<evidence type="ECO:0000256" key="1">
    <source>
        <dbReference type="ARBA" id="ARBA00004141"/>
    </source>
</evidence>
<evidence type="ECO:0000313" key="6">
    <source>
        <dbReference type="EMBL" id="OJK04273.1"/>
    </source>
</evidence>
<proteinExistence type="predicted"/>
<keyword evidence="7" id="KW-1185">Reference proteome</keyword>
<evidence type="ECO:0000256" key="4">
    <source>
        <dbReference type="ARBA" id="ARBA00023136"/>
    </source>
</evidence>
<dbReference type="PANTHER" id="PTHR31465:SF11">
    <property type="entry name" value="DOMAIN PROTEIN, PUTATIVE (AFU_ORTHOLOGUE AFUA_3G10770)-RELATED"/>
    <property type="match status" value="1"/>
</dbReference>